<dbReference type="AlphaFoldDB" id="A0A1A9VMK2"/>
<dbReference type="EnsemblMetazoa" id="GAUT041759-RA">
    <property type="protein sequence ID" value="GAUT041759-PA"/>
    <property type="gene ID" value="GAUT041759"/>
</dbReference>
<accession>A0A1A9VMK2</accession>
<evidence type="ECO:0000256" key="1">
    <source>
        <dbReference type="SAM" id="Phobius"/>
    </source>
</evidence>
<reference evidence="2" key="1">
    <citation type="submission" date="2020-05" db="UniProtKB">
        <authorList>
            <consortium name="EnsemblMetazoa"/>
        </authorList>
    </citation>
    <scope>IDENTIFICATION</scope>
    <source>
        <strain evidence="2">TTRI</strain>
    </source>
</reference>
<keyword evidence="3" id="KW-1185">Reference proteome</keyword>
<dbReference type="VEuPathDB" id="VectorBase:GAUT041759"/>
<evidence type="ECO:0000313" key="2">
    <source>
        <dbReference type="EnsemblMetazoa" id="GAUT041759-PA"/>
    </source>
</evidence>
<organism evidence="2 3">
    <name type="scientific">Glossina austeni</name>
    <name type="common">Savannah tsetse fly</name>
    <dbReference type="NCBI Taxonomy" id="7395"/>
    <lineage>
        <taxon>Eukaryota</taxon>
        <taxon>Metazoa</taxon>
        <taxon>Ecdysozoa</taxon>
        <taxon>Arthropoda</taxon>
        <taxon>Hexapoda</taxon>
        <taxon>Insecta</taxon>
        <taxon>Pterygota</taxon>
        <taxon>Neoptera</taxon>
        <taxon>Endopterygota</taxon>
        <taxon>Diptera</taxon>
        <taxon>Brachycera</taxon>
        <taxon>Muscomorpha</taxon>
        <taxon>Hippoboscoidea</taxon>
        <taxon>Glossinidae</taxon>
        <taxon>Glossina</taxon>
    </lineage>
</organism>
<keyword evidence="1" id="KW-0472">Membrane</keyword>
<dbReference type="Proteomes" id="UP000078200">
    <property type="component" value="Unassembled WGS sequence"/>
</dbReference>
<proteinExistence type="predicted"/>
<protein>
    <submittedName>
        <fullName evidence="2">Uncharacterized protein</fullName>
    </submittedName>
</protein>
<evidence type="ECO:0000313" key="3">
    <source>
        <dbReference type="Proteomes" id="UP000078200"/>
    </source>
</evidence>
<feature type="transmembrane region" description="Helical" evidence="1">
    <location>
        <begin position="36"/>
        <end position="56"/>
    </location>
</feature>
<sequence length="133" mass="14492">MNTAQGLTNSNSVFLKVSGQRSSVGLKVIFLENHDIMTCGILDSVLVLIALIVTMICWNSPVSPTVDIDVHRSCVLQRAAATATEVNAPTVEAYVTYWSELTARPVSPLLSLPKRAHTRIGGILSVRDRERNC</sequence>
<keyword evidence="1" id="KW-0812">Transmembrane</keyword>
<keyword evidence="1" id="KW-1133">Transmembrane helix</keyword>
<name>A0A1A9VMK2_GLOAU</name>